<keyword evidence="3" id="KW-0067">ATP-binding</keyword>
<dbReference type="EMBL" id="CP012752">
    <property type="protein sequence ID" value="ALG13641.1"/>
    <property type="molecule type" value="Genomic_DNA"/>
</dbReference>
<sequence>MSRPNVIGVDGDYLAQRLTQPTGPYAGLTVVDSTESTNADLDRQRPPDRTVLIARQQTAGEGRRSRSWTSPPGGLYASIYYAPGVPGHRLPWLTLLAGVALVNVSLSTGVPAVLKWPNDLLLGPDRKKGAGVLATTSENGVVLGIGLNVQPVEAELAPGGLQPTSLAGEGADELDLTVLAERLLVELDRWEAPWRAAGGDPFASGLHEEYRRHCVTLGQEVRVELGDGSFEGTARYLETDGTLVVRDAEGHDRSVPAGDVVHLRAAT</sequence>
<dbReference type="PANTHER" id="PTHR12835:SF5">
    <property type="entry name" value="BIOTIN--PROTEIN LIGASE"/>
    <property type="match status" value="1"/>
</dbReference>
<reference evidence="7 8" key="1">
    <citation type="submission" date="2015-07" db="EMBL/GenBank/DDBJ databases">
        <title>Genome sequencing of Kibdelosporangium phytohabitans.</title>
        <authorList>
            <person name="Qin S."/>
            <person name="Xing K."/>
        </authorList>
    </citation>
    <scope>NUCLEOTIDE SEQUENCE [LARGE SCALE GENOMIC DNA]</scope>
    <source>
        <strain evidence="7 8">KLBMP1111</strain>
    </source>
</reference>
<evidence type="ECO:0000256" key="5">
    <source>
        <dbReference type="ARBA" id="ARBA00024227"/>
    </source>
</evidence>
<evidence type="ECO:0000259" key="6">
    <source>
        <dbReference type="PROSITE" id="PS51733"/>
    </source>
</evidence>
<proteinExistence type="predicted"/>
<evidence type="ECO:0000256" key="4">
    <source>
        <dbReference type="ARBA" id="ARBA00023267"/>
    </source>
</evidence>
<dbReference type="InterPro" id="IPR045864">
    <property type="entry name" value="aa-tRNA-synth_II/BPL/LPL"/>
</dbReference>
<dbReference type="EC" id="6.3.4.15" evidence="5"/>
<organism evidence="7 8">
    <name type="scientific">Kibdelosporangium phytohabitans</name>
    <dbReference type="NCBI Taxonomy" id="860235"/>
    <lineage>
        <taxon>Bacteria</taxon>
        <taxon>Bacillati</taxon>
        <taxon>Actinomycetota</taxon>
        <taxon>Actinomycetes</taxon>
        <taxon>Pseudonocardiales</taxon>
        <taxon>Pseudonocardiaceae</taxon>
        <taxon>Kibdelosporangium</taxon>
    </lineage>
</organism>
<dbReference type="InterPro" id="IPR004143">
    <property type="entry name" value="BPL_LPL_catalytic"/>
</dbReference>
<evidence type="ECO:0000256" key="3">
    <source>
        <dbReference type="ARBA" id="ARBA00022840"/>
    </source>
</evidence>
<accession>A0A0N9IBF0</accession>
<dbReference type="GO" id="GO:0005524">
    <property type="term" value="F:ATP binding"/>
    <property type="evidence" value="ECO:0007669"/>
    <property type="project" value="UniProtKB-KW"/>
</dbReference>
<dbReference type="SUPFAM" id="SSF50037">
    <property type="entry name" value="C-terminal domain of transcriptional repressors"/>
    <property type="match status" value="1"/>
</dbReference>
<dbReference type="InterPro" id="IPR004408">
    <property type="entry name" value="Biotin_CoA_COase_ligase"/>
</dbReference>
<evidence type="ECO:0000313" key="7">
    <source>
        <dbReference type="EMBL" id="ALG13641.1"/>
    </source>
</evidence>
<evidence type="ECO:0000256" key="2">
    <source>
        <dbReference type="ARBA" id="ARBA00022741"/>
    </source>
</evidence>
<gene>
    <name evidence="7" type="ORF">AOZ06_48360</name>
</gene>
<dbReference type="NCBIfam" id="TIGR00121">
    <property type="entry name" value="birA_ligase"/>
    <property type="match status" value="1"/>
</dbReference>
<keyword evidence="1" id="KW-0436">Ligase</keyword>
<dbReference type="PROSITE" id="PS51733">
    <property type="entry name" value="BPL_LPL_CATALYTIC"/>
    <property type="match status" value="1"/>
</dbReference>
<dbReference type="Pfam" id="PF03099">
    <property type="entry name" value="BPL_LplA_LipB"/>
    <property type="match status" value="1"/>
</dbReference>
<dbReference type="GO" id="GO:0005737">
    <property type="term" value="C:cytoplasm"/>
    <property type="evidence" value="ECO:0007669"/>
    <property type="project" value="TreeGrafter"/>
</dbReference>
<evidence type="ECO:0000256" key="1">
    <source>
        <dbReference type="ARBA" id="ARBA00022598"/>
    </source>
</evidence>
<dbReference type="SUPFAM" id="SSF55681">
    <property type="entry name" value="Class II aaRS and biotin synthetases"/>
    <property type="match status" value="1"/>
</dbReference>
<dbReference type="OrthoDB" id="9807064at2"/>
<feature type="domain" description="BPL/LPL catalytic" evidence="6">
    <location>
        <begin position="9"/>
        <end position="195"/>
    </location>
</feature>
<dbReference type="PANTHER" id="PTHR12835">
    <property type="entry name" value="BIOTIN PROTEIN LIGASE"/>
    <property type="match status" value="1"/>
</dbReference>
<evidence type="ECO:0000313" key="8">
    <source>
        <dbReference type="Proteomes" id="UP000063699"/>
    </source>
</evidence>
<dbReference type="Gene3D" id="2.30.30.100">
    <property type="match status" value="1"/>
</dbReference>
<dbReference type="STRING" id="860235.AOZ06_48360"/>
<dbReference type="KEGG" id="kphy:AOZ06_48360"/>
<dbReference type="InterPro" id="IPR008988">
    <property type="entry name" value="Transcriptional_repressor_C"/>
</dbReference>
<keyword evidence="8" id="KW-1185">Reference proteome</keyword>
<dbReference type="Gene3D" id="3.30.930.10">
    <property type="entry name" value="Bira Bifunctional Protein, Domain 2"/>
    <property type="match status" value="1"/>
</dbReference>
<protein>
    <recommendedName>
        <fullName evidence="5">biotin--[biotin carboxyl-carrier protein] ligase</fullName>
        <ecNumber evidence="5">6.3.4.15</ecNumber>
    </recommendedName>
</protein>
<name>A0A0N9IBF0_9PSEU</name>
<keyword evidence="2" id="KW-0547">Nucleotide-binding</keyword>
<dbReference type="AlphaFoldDB" id="A0A0N9IBF0"/>
<keyword evidence="4" id="KW-0092">Biotin</keyword>
<dbReference type="Proteomes" id="UP000063699">
    <property type="component" value="Chromosome"/>
</dbReference>
<dbReference type="InterPro" id="IPR003142">
    <property type="entry name" value="BPL_C"/>
</dbReference>
<dbReference type="Pfam" id="PF02237">
    <property type="entry name" value="BPL_C"/>
    <property type="match status" value="1"/>
</dbReference>
<dbReference type="GO" id="GO:0004077">
    <property type="term" value="F:biotin--[biotin carboxyl-carrier protein] ligase activity"/>
    <property type="evidence" value="ECO:0007669"/>
    <property type="project" value="UniProtKB-EC"/>
</dbReference>
<dbReference type="CDD" id="cd16442">
    <property type="entry name" value="BPL"/>
    <property type="match status" value="1"/>
</dbReference>